<evidence type="ECO:0000313" key="4">
    <source>
        <dbReference type="Proteomes" id="UP000258927"/>
    </source>
</evidence>
<evidence type="ECO:0000313" key="3">
    <source>
        <dbReference type="EMBL" id="AVX05258.1"/>
    </source>
</evidence>
<feature type="domain" description="EF-hand" evidence="2">
    <location>
        <begin position="30"/>
        <end position="52"/>
    </location>
</feature>
<feature type="signal peptide" evidence="1">
    <location>
        <begin position="1"/>
        <end position="24"/>
    </location>
</feature>
<dbReference type="PROSITE" id="PS00018">
    <property type="entry name" value="EF_HAND_1"/>
    <property type="match status" value="3"/>
</dbReference>
<dbReference type="RefSeq" id="WP_117396218.1">
    <property type="nucleotide sequence ID" value="NZ_CP021330.1"/>
</dbReference>
<feature type="chain" id="PRO_5015362981" description="EF-hand domain-containing protein" evidence="1">
    <location>
        <begin position="25"/>
        <end position="185"/>
    </location>
</feature>
<gene>
    <name evidence="3" type="ORF">MXMO3_02747</name>
</gene>
<dbReference type="KEGG" id="mmyr:MXMO3_02747"/>
<dbReference type="STRING" id="1122213.GCA_000423365_00383"/>
<keyword evidence="1" id="KW-0732">Signal</keyword>
<keyword evidence="4" id="KW-1185">Reference proteome</keyword>
<dbReference type="AlphaFoldDB" id="A0A2R4MGU3"/>
<feature type="domain" description="EF-hand" evidence="2">
    <location>
        <begin position="107"/>
        <end position="133"/>
    </location>
</feature>
<protein>
    <recommendedName>
        <fullName evidence="2">EF-hand domain-containing protein</fullName>
    </recommendedName>
</protein>
<sequence>MTKFKTLTSATALMFAMAAAPTMAQVAPWDTNGDGVMSATEFSAAFTDRGVFEVWDIDEDGLISGEELSVGVYETIDSDESGEVTAPEYVADTQRAPDYWFDQTVSWDAWDIDGDGVILANEFAEGWSDIGLLSTWDTNNDGLLSETEFATGVFYKYDENNDGIIEEPELTDIGDDMGDGGFWDI</sequence>
<dbReference type="Proteomes" id="UP000258927">
    <property type="component" value="Chromosome"/>
</dbReference>
<dbReference type="InterPro" id="IPR011992">
    <property type="entry name" value="EF-hand-dom_pair"/>
</dbReference>
<organism evidence="3 4">
    <name type="scientific">Maritalea myrionectae</name>
    <dbReference type="NCBI Taxonomy" id="454601"/>
    <lineage>
        <taxon>Bacteria</taxon>
        <taxon>Pseudomonadati</taxon>
        <taxon>Pseudomonadota</taxon>
        <taxon>Alphaproteobacteria</taxon>
        <taxon>Hyphomicrobiales</taxon>
        <taxon>Devosiaceae</taxon>
        <taxon>Maritalea</taxon>
    </lineage>
</organism>
<proteinExistence type="predicted"/>
<accession>A0A2R4MGU3</accession>
<reference evidence="3 4" key="1">
    <citation type="submission" date="2017-05" db="EMBL/GenBank/DDBJ databases">
        <title>Genome Analysis of Maritalea myrionectae HL2708#5.</title>
        <authorList>
            <consortium name="Cotde Inc.-PKNU"/>
            <person name="Jang D."/>
            <person name="Oh H.-M."/>
        </authorList>
    </citation>
    <scope>NUCLEOTIDE SEQUENCE [LARGE SCALE GENOMIC DNA]</scope>
    <source>
        <strain evidence="3 4">HL2708#5</strain>
    </source>
</reference>
<evidence type="ECO:0000256" key="1">
    <source>
        <dbReference type="SAM" id="SignalP"/>
    </source>
</evidence>
<dbReference type="SUPFAM" id="SSF47473">
    <property type="entry name" value="EF-hand"/>
    <property type="match status" value="1"/>
</dbReference>
<dbReference type="InterPro" id="IPR002048">
    <property type="entry name" value="EF_hand_dom"/>
</dbReference>
<dbReference type="GO" id="GO:0005509">
    <property type="term" value="F:calcium ion binding"/>
    <property type="evidence" value="ECO:0007669"/>
    <property type="project" value="InterPro"/>
</dbReference>
<dbReference type="Gene3D" id="1.10.238.10">
    <property type="entry name" value="EF-hand"/>
    <property type="match status" value="2"/>
</dbReference>
<name>A0A2R4MGU3_9HYPH</name>
<dbReference type="EMBL" id="CP021330">
    <property type="protein sequence ID" value="AVX05258.1"/>
    <property type="molecule type" value="Genomic_DNA"/>
</dbReference>
<dbReference type="PROSITE" id="PS50222">
    <property type="entry name" value="EF_HAND_2"/>
    <property type="match status" value="2"/>
</dbReference>
<dbReference type="InterPro" id="IPR018247">
    <property type="entry name" value="EF_Hand_1_Ca_BS"/>
</dbReference>
<evidence type="ECO:0000259" key="2">
    <source>
        <dbReference type="PROSITE" id="PS50222"/>
    </source>
</evidence>
<dbReference type="Pfam" id="PF13202">
    <property type="entry name" value="EF-hand_5"/>
    <property type="match status" value="1"/>
</dbReference>